<dbReference type="SUPFAM" id="SSF57667">
    <property type="entry name" value="beta-beta-alpha zinc fingers"/>
    <property type="match status" value="5"/>
</dbReference>
<feature type="region of interest" description="Disordered" evidence="7">
    <location>
        <begin position="78"/>
        <end position="109"/>
    </location>
</feature>
<gene>
    <name evidence="10" type="primary">LOC102803845</name>
</gene>
<feature type="region of interest" description="Disordered" evidence="7">
    <location>
        <begin position="134"/>
        <end position="155"/>
    </location>
</feature>
<reference evidence="10" key="1">
    <citation type="submission" date="2025-08" db="UniProtKB">
        <authorList>
            <consortium name="RefSeq"/>
        </authorList>
    </citation>
    <scope>IDENTIFICATION</scope>
    <source>
        <tissue evidence="10">Testes</tissue>
    </source>
</reference>
<feature type="domain" description="C2H2-type" evidence="8">
    <location>
        <begin position="393"/>
        <end position="420"/>
    </location>
</feature>
<dbReference type="RefSeq" id="XP_006815230.1">
    <property type="nucleotide sequence ID" value="XM_006815167.1"/>
</dbReference>
<feature type="domain" description="C2H2-type" evidence="8">
    <location>
        <begin position="536"/>
        <end position="563"/>
    </location>
</feature>
<dbReference type="GeneID" id="102803845"/>
<keyword evidence="3 6" id="KW-0863">Zinc-finger</keyword>
<feature type="compositionally biased region" description="Basic and acidic residues" evidence="7">
    <location>
        <begin position="85"/>
        <end position="96"/>
    </location>
</feature>
<accession>A0ABM0M5D9</accession>
<feature type="domain" description="C2H2-type" evidence="8">
    <location>
        <begin position="564"/>
        <end position="589"/>
    </location>
</feature>
<evidence type="ECO:0000256" key="3">
    <source>
        <dbReference type="ARBA" id="ARBA00022771"/>
    </source>
</evidence>
<feature type="domain" description="C2H2-type" evidence="8">
    <location>
        <begin position="421"/>
        <end position="449"/>
    </location>
</feature>
<feature type="compositionally biased region" description="Basic residues" evidence="7">
    <location>
        <begin position="212"/>
        <end position="221"/>
    </location>
</feature>
<proteinExistence type="predicted"/>
<feature type="domain" description="C2H2-type" evidence="8">
    <location>
        <begin position="480"/>
        <end position="508"/>
    </location>
</feature>
<organism evidence="9 10">
    <name type="scientific">Saccoglossus kowalevskii</name>
    <name type="common">Acorn worm</name>
    <dbReference type="NCBI Taxonomy" id="10224"/>
    <lineage>
        <taxon>Eukaryota</taxon>
        <taxon>Metazoa</taxon>
        <taxon>Hemichordata</taxon>
        <taxon>Enteropneusta</taxon>
        <taxon>Harrimaniidae</taxon>
        <taxon>Saccoglossus</taxon>
    </lineage>
</organism>
<sequence length="589" mass="69302">MEVYPTTEWTEVNTNLIFQKVQELMQKKLSVFFLISEDNSTSEYIGSNDLVTKFETCGLKAKPYDINRTHTHPCIEMASSLNTETTKDSEEGLHDRDEDDPDNPGKKSETVIDDVCMAAKRLEEVCNSLKYSRGNDGQDGCCDDEVEDEGSEQDAEYDSFVCSKYADAGEDLDDVVRINENKTVDAHYEDENEYHRDVDDDNCDADYENNSNKRKREKPKRQTISNDTQHDRSNHDKKMTVAKNVAKRKYKRCTKEEKALKPEKIRKLMEESMNEREMMCQKCGKGFALKSSWKIHVSNNICFQRKCRFCHAAPMMYKDWMFHMIANHATKMTIYRCELCGKEFLHNTLHKKHLHRIHGKEWKCFTCNICGKMYRYQPQLKFHKIQHHEKKNYTCCFCDKKFATEKVLLKHQNQHTEGKKYECELCGGLFVSSSSLGSHMHVKHIKNKYSSCQYCEKSFYLKSELELHLSSVHDKFENLIQCDYCDKVFKHELRLKVHIRRMHISNPVQCEVCGKQFRNQEKLSQHMFVHSDVKEHRCDLCGREFKQKHALKRHMSVHNNIRPWQCDMCGYTCKLKGNLVKHMKTHNVK</sequence>
<protein>
    <submittedName>
        <fullName evidence="10">Zinc finger protein 728-like</fullName>
    </submittedName>
</protein>
<evidence type="ECO:0000256" key="5">
    <source>
        <dbReference type="ARBA" id="ARBA00023242"/>
    </source>
</evidence>
<keyword evidence="1" id="KW-0479">Metal-binding</keyword>
<name>A0ABM0M5D9_SACKO</name>
<feature type="compositionally biased region" description="Basic and acidic residues" evidence="7">
    <location>
        <begin position="187"/>
        <end position="198"/>
    </location>
</feature>
<dbReference type="PROSITE" id="PS50157">
    <property type="entry name" value="ZINC_FINGER_C2H2_2"/>
    <property type="match status" value="9"/>
</dbReference>
<feature type="domain" description="C2H2-type" evidence="8">
    <location>
        <begin position="335"/>
        <end position="363"/>
    </location>
</feature>
<evidence type="ECO:0000256" key="7">
    <source>
        <dbReference type="SAM" id="MobiDB-lite"/>
    </source>
</evidence>
<dbReference type="PANTHER" id="PTHR24393">
    <property type="entry name" value="ZINC FINGER PROTEIN"/>
    <property type="match status" value="1"/>
</dbReference>
<keyword evidence="5" id="KW-0539">Nucleus</keyword>
<dbReference type="InterPro" id="IPR013087">
    <property type="entry name" value="Znf_C2H2_type"/>
</dbReference>
<keyword evidence="4" id="KW-0862">Zinc</keyword>
<dbReference type="Pfam" id="PF00096">
    <property type="entry name" value="zf-C2H2"/>
    <property type="match status" value="5"/>
</dbReference>
<evidence type="ECO:0000256" key="1">
    <source>
        <dbReference type="ARBA" id="ARBA00022723"/>
    </source>
</evidence>
<dbReference type="PROSITE" id="PS00028">
    <property type="entry name" value="ZINC_FINGER_C2H2_1"/>
    <property type="match status" value="9"/>
</dbReference>
<evidence type="ECO:0000313" key="10">
    <source>
        <dbReference type="RefSeq" id="XP_006815230.1"/>
    </source>
</evidence>
<feature type="domain" description="C2H2-type" evidence="8">
    <location>
        <begin position="450"/>
        <end position="473"/>
    </location>
</feature>
<dbReference type="Gene3D" id="3.30.160.60">
    <property type="entry name" value="Classic Zinc Finger"/>
    <property type="match status" value="6"/>
</dbReference>
<feature type="domain" description="C2H2-type" evidence="8">
    <location>
        <begin position="508"/>
        <end position="535"/>
    </location>
</feature>
<dbReference type="Proteomes" id="UP000694865">
    <property type="component" value="Unplaced"/>
</dbReference>
<feature type="region of interest" description="Disordered" evidence="7">
    <location>
        <begin position="187"/>
        <end position="238"/>
    </location>
</feature>
<evidence type="ECO:0000256" key="4">
    <source>
        <dbReference type="ARBA" id="ARBA00022833"/>
    </source>
</evidence>
<dbReference type="InterPro" id="IPR036236">
    <property type="entry name" value="Znf_C2H2_sf"/>
</dbReference>
<evidence type="ECO:0000256" key="6">
    <source>
        <dbReference type="PROSITE-ProRule" id="PRU00042"/>
    </source>
</evidence>
<keyword evidence="2" id="KW-0677">Repeat</keyword>
<dbReference type="SMART" id="SM00355">
    <property type="entry name" value="ZnF_C2H2"/>
    <property type="match status" value="11"/>
</dbReference>
<dbReference type="PANTHER" id="PTHR24393:SF34">
    <property type="entry name" value="PR_SET DOMAIN 13"/>
    <property type="match status" value="1"/>
</dbReference>
<feature type="domain" description="C2H2-type" evidence="8">
    <location>
        <begin position="365"/>
        <end position="392"/>
    </location>
</feature>
<evidence type="ECO:0000256" key="2">
    <source>
        <dbReference type="ARBA" id="ARBA00022737"/>
    </source>
</evidence>
<feature type="compositionally biased region" description="Basic and acidic residues" evidence="7">
    <location>
        <begin position="228"/>
        <end position="238"/>
    </location>
</feature>
<keyword evidence="9" id="KW-1185">Reference proteome</keyword>
<evidence type="ECO:0000313" key="9">
    <source>
        <dbReference type="Proteomes" id="UP000694865"/>
    </source>
</evidence>
<evidence type="ECO:0000259" key="8">
    <source>
        <dbReference type="PROSITE" id="PS50157"/>
    </source>
</evidence>
<feature type="compositionally biased region" description="Acidic residues" evidence="7">
    <location>
        <begin position="141"/>
        <end position="155"/>
    </location>
</feature>